<feature type="domain" description="Transglutaminase-like" evidence="2">
    <location>
        <begin position="40"/>
        <end position="165"/>
    </location>
</feature>
<protein>
    <recommendedName>
        <fullName evidence="2">Transglutaminase-like domain-containing protein</fullName>
    </recommendedName>
</protein>
<keyword evidence="1" id="KW-0732">Signal</keyword>
<reference evidence="3" key="1">
    <citation type="submission" date="2024-02" db="EMBL/GenBank/DDBJ databases">
        <title>Sediminibacterium planktonica sp. nov. and Sediminibacterium longus sp. nov., isolated from surface lake and river water.</title>
        <authorList>
            <person name="Watanabe K."/>
            <person name="Takemine S."/>
            <person name="Ishii Y."/>
            <person name="Ogata Y."/>
            <person name="Shindo C."/>
            <person name="Suda W."/>
        </authorList>
    </citation>
    <scope>NUCLEOTIDE SEQUENCE</scope>
    <source>
        <strain evidence="3">KACHI17</strain>
    </source>
</reference>
<dbReference type="Gene3D" id="3.10.620.30">
    <property type="match status" value="1"/>
</dbReference>
<evidence type="ECO:0000259" key="2">
    <source>
        <dbReference type="Pfam" id="PF01841"/>
    </source>
</evidence>
<evidence type="ECO:0000256" key="1">
    <source>
        <dbReference type="SAM" id="SignalP"/>
    </source>
</evidence>
<dbReference type="InterPro" id="IPR002931">
    <property type="entry name" value="Transglutaminase-like"/>
</dbReference>
<proteinExistence type="predicted"/>
<gene>
    <name evidence="3" type="ORF">KACHI17_03850</name>
</gene>
<name>A0AAT9GFU9_9BACT</name>
<dbReference type="SUPFAM" id="SSF54001">
    <property type="entry name" value="Cysteine proteinases"/>
    <property type="match status" value="1"/>
</dbReference>
<organism evidence="3">
    <name type="scientific">Sediminibacterium sp. KACHI17</name>
    <dbReference type="NCBI Taxonomy" id="1751071"/>
    <lineage>
        <taxon>Bacteria</taxon>
        <taxon>Pseudomonadati</taxon>
        <taxon>Bacteroidota</taxon>
        <taxon>Chitinophagia</taxon>
        <taxon>Chitinophagales</taxon>
        <taxon>Chitinophagaceae</taxon>
        <taxon>Sediminibacterium</taxon>
    </lineage>
</organism>
<dbReference type="RefSeq" id="WP_353549825.1">
    <property type="nucleotide sequence ID" value="NZ_AP029612.1"/>
</dbReference>
<sequence>MKNICLLFIFFCASTSLFAQTGRTHLSETIDTTELQLSVLTQDIVKDQNSSYGKARAVLNWLSNRLDWKATDYQTRTVNQILARGGGNCFELAKVYMAMIKSIHLPYRAIAEINLHVYSDERQKTAEEKVVQVGNRMSVFGRQHNDHRWLEVLDEETGKWEPVDPSMNVIGTEQWLKARVWFGPRMTIDTSITNDMIVPVAVFVVDQQQQLSTDRSRHYLIEAFNQLYQGKLTDLPSWKSWTAQIKQLSPHVKAAFEGKENLHLREKDIAKLVKTYQDLKREFIQKNKLLPFNEGISL</sequence>
<dbReference type="InterPro" id="IPR038765">
    <property type="entry name" value="Papain-like_cys_pep_sf"/>
</dbReference>
<feature type="chain" id="PRO_5044017727" description="Transglutaminase-like domain-containing protein" evidence="1">
    <location>
        <begin position="20"/>
        <end position="298"/>
    </location>
</feature>
<accession>A0AAT9GFU9</accession>
<dbReference type="Pfam" id="PF01841">
    <property type="entry name" value="Transglut_core"/>
    <property type="match status" value="1"/>
</dbReference>
<dbReference type="EMBL" id="AP029612">
    <property type="protein sequence ID" value="BFG69504.1"/>
    <property type="molecule type" value="Genomic_DNA"/>
</dbReference>
<dbReference type="AlphaFoldDB" id="A0AAT9GFU9"/>
<feature type="signal peptide" evidence="1">
    <location>
        <begin position="1"/>
        <end position="19"/>
    </location>
</feature>
<evidence type="ECO:0000313" key="3">
    <source>
        <dbReference type="EMBL" id="BFG69504.1"/>
    </source>
</evidence>